<feature type="domain" description="HAP1 N-terminal" evidence="5">
    <location>
        <begin position="3"/>
        <end position="163"/>
    </location>
</feature>
<proteinExistence type="predicted"/>
<evidence type="ECO:0000259" key="5">
    <source>
        <dbReference type="Pfam" id="PF04849"/>
    </source>
</evidence>
<gene>
    <name evidence="6" type="ORF">WMSIL1_LOCUS11268</name>
</gene>
<evidence type="ECO:0000256" key="2">
    <source>
        <dbReference type="ARBA" id="ARBA00023054"/>
    </source>
</evidence>
<evidence type="ECO:0000256" key="1">
    <source>
        <dbReference type="ARBA" id="ARBA00004173"/>
    </source>
</evidence>
<sequence>MENCLDDPEALRHILNNKQSDLQMAAQIGKSLLDRNRELDRRLRESENQVAAAMETINQLQHTLGMKDELLQMWNDQTAYDEELPSDDTSCGTMDEPRTSHRKSEVSTKLYLCRNCPYFIPSHGVSSMSQCKASVQASQEDIELIHRKLQSLENENASIRNTVSSCPVMWLLVHYDM</sequence>
<feature type="coiled-coil region" evidence="4">
    <location>
        <begin position="135"/>
        <end position="162"/>
    </location>
</feature>
<dbReference type="InterPro" id="IPR006933">
    <property type="entry name" value="HAP1_N"/>
</dbReference>
<dbReference type="GO" id="GO:0006605">
    <property type="term" value="P:protein targeting"/>
    <property type="evidence" value="ECO:0007669"/>
    <property type="project" value="TreeGrafter"/>
</dbReference>
<dbReference type="Pfam" id="PF04849">
    <property type="entry name" value="HAP1_N"/>
    <property type="match status" value="1"/>
</dbReference>
<organism evidence="6 7">
    <name type="scientific">Hymenolepis diminuta</name>
    <name type="common">Rat tapeworm</name>
    <dbReference type="NCBI Taxonomy" id="6216"/>
    <lineage>
        <taxon>Eukaryota</taxon>
        <taxon>Metazoa</taxon>
        <taxon>Spiralia</taxon>
        <taxon>Lophotrochozoa</taxon>
        <taxon>Platyhelminthes</taxon>
        <taxon>Cestoda</taxon>
        <taxon>Eucestoda</taxon>
        <taxon>Cyclophyllidea</taxon>
        <taxon>Hymenolepididae</taxon>
        <taxon>Hymenolepis</taxon>
    </lineage>
</organism>
<evidence type="ECO:0000256" key="3">
    <source>
        <dbReference type="ARBA" id="ARBA00023128"/>
    </source>
</evidence>
<dbReference type="GO" id="GO:0047496">
    <property type="term" value="P:vesicle transport along microtubule"/>
    <property type="evidence" value="ECO:0007669"/>
    <property type="project" value="TreeGrafter"/>
</dbReference>
<dbReference type="GO" id="GO:0031410">
    <property type="term" value="C:cytoplasmic vesicle"/>
    <property type="evidence" value="ECO:0007669"/>
    <property type="project" value="TreeGrafter"/>
</dbReference>
<dbReference type="AlphaFoldDB" id="A0A564YZT3"/>
<dbReference type="Proteomes" id="UP000321570">
    <property type="component" value="Unassembled WGS sequence"/>
</dbReference>
<dbReference type="GO" id="GO:0048311">
    <property type="term" value="P:mitochondrion distribution"/>
    <property type="evidence" value="ECO:0007669"/>
    <property type="project" value="TreeGrafter"/>
</dbReference>
<feature type="coiled-coil region" evidence="4">
    <location>
        <begin position="29"/>
        <end position="63"/>
    </location>
</feature>
<keyword evidence="7" id="KW-1185">Reference proteome</keyword>
<dbReference type="PANTHER" id="PTHR15751">
    <property type="entry name" value="TRAFFICKING KINESIN-BINDING PROTEIN"/>
    <property type="match status" value="1"/>
</dbReference>
<keyword evidence="2 4" id="KW-0175">Coiled coil</keyword>
<keyword evidence="3" id="KW-0496">Mitochondrion</keyword>
<accession>A0A564YZT3</accession>
<dbReference type="GO" id="GO:0005739">
    <property type="term" value="C:mitochondrion"/>
    <property type="evidence" value="ECO:0007669"/>
    <property type="project" value="UniProtKB-SubCell"/>
</dbReference>
<reference evidence="6 7" key="1">
    <citation type="submission" date="2019-07" db="EMBL/GenBank/DDBJ databases">
        <authorList>
            <person name="Jastrzebski P J."/>
            <person name="Paukszto L."/>
            <person name="Jastrzebski P J."/>
        </authorList>
    </citation>
    <scope>NUCLEOTIDE SEQUENCE [LARGE SCALE GENOMIC DNA]</scope>
    <source>
        <strain evidence="6 7">WMS-il1</strain>
    </source>
</reference>
<evidence type="ECO:0000256" key="4">
    <source>
        <dbReference type="SAM" id="Coils"/>
    </source>
</evidence>
<dbReference type="InterPro" id="IPR051946">
    <property type="entry name" value="Intracell_Traff-Reg"/>
</dbReference>
<dbReference type="EMBL" id="CABIJS010000532">
    <property type="protein sequence ID" value="VUZ52797.1"/>
    <property type="molecule type" value="Genomic_DNA"/>
</dbReference>
<comment type="subcellular location">
    <subcellularLocation>
        <location evidence="1">Mitochondrion</location>
    </subcellularLocation>
</comment>
<dbReference type="GO" id="GO:0017022">
    <property type="term" value="F:myosin binding"/>
    <property type="evidence" value="ECO:0007669"/>
    <property type="project" value="TreeGrafter"/>
</dbReference>
<name>A0A564YZT3_HYMDI</name>
<evidence type="ECO:0000313" key="6">
    <source>
        <dbReference type="EMBL" id="VUZ52797.1"/>
    </source>
</evidence>
<protein>
    <recommendedName>
        <fullName evidence="5">HAP1 N-terminal domain-containing protein</fullName>
    </recommendedName>
</protein>
<dbReference type="PANTHER" id="PTHR15751:SF12">
    <property type="entry name" value="TRAFFICKING KINESIN-BINDING PROTEIN MILT"/>
    <property type="match status" value="1"/>
</dbReference>
<evidence type="ECO:0000313" key="7">
    <source>
        <dbReference type="Proteomes" id="UP000321570"/>
    </source>
</evidence>